<feature type="region of interest" description="Disordered" evidence="1">
    <location>
        <begin position="97"/>
        <end position="136"/>
    </location>
</feature>
<name>A0AB73H2I9_9XANT</name>
<sequence length="136" mass="14915">MSELSEAAPIVRGKDKRRRLTVRLAADFPADQTFLVMYDQMLQDYGTNACGDFLRRCILEGYKGLINQWECRDTAGFARFVESLPGLSADHALTSARAVNPPMAPDPAAEDAVEASTHSDTQIEKSHAQKADNALS</sequence>
<dbReference type="RefSeq" id="WP_184578985.1">
    <property type="nucleotide sequence ID" value="NZ_JACIIQ010000028.1"/>
</dbReference>
<proteinExistence type="predicted"/>
<gene>
    <name evidence="2" type="ORF">FHR65_004218</name>
</gene>
<evidence type="ECO:0000256" key="1">
    <source>
        <dbReference type="SAM" id="MobiDB-lite"/>
    </source>
</evidence>
<evidence type="ECO:0000313" key="2">
    <source>
        <dbReference type="EMBL" id="MBB5672614.1"/>
    </source>
</evidence>
<protein>
    <recommendedName>
        <fullName evidence="3">DUF2274 domain-containing protein</fullName>
    </recommendedName>
</protein>
<feature type="compositionally biased region" description="Basic and acidic residues" evidence="1">
    <location>
        <begin position="121"/>
        <end position="130"/>
    </location>
</feature>
<dbReference type="Proteomes" id="UP000528595">
    <property type="component" value="Unassembled WGS sequence"/>
</dbReference>
<evidence type="ECO:0008006" key="3">
    <source>
        <dbReference type="Google" id="ProtNLM"/>
    </source>
</evidence>
<comment type="caution">
    <text evidence="2">The sequence shown here is derived from an EMBL/GenBank/DDBJ whole genome shotgun (WGS) entry which is preliminary data.</text>
</comment>
<dbReference type="AlphaFoldDB" id="A0AB73H2I9"/>
<accession>A0AB73H2I9</accession>
<organism evidence="2">
    <name type="scientific">Xanthomonas arboricola</name>
    <dbReference type="NCBI Taxonomy" id="56448"/>
    <lineage>
        <taxon>Bacteria</taxon>
        <taxon>Pseudomonadati</taxon>
        <taxon>Pseudomonadota</taxon>
        <taxon>Gammaproteobacteria</taxon>
        <taxon>Lysobacterales</taxon>
        <taxon>Lysobacteraceae</taxon>
        <taxon>Xanthomonas</taxon>
    </lineage>
</organism>
<dbReference type="EMBL" id="JACIIQ010000028">
    <property type="protein sequence ID" value="MBB5672614.1"/>
    <property type="molecule type" value="Genomic_DNA"/>
</dbReference>
<reference evidence="2" key="1">
    <citation type="submission" date="2020-08" db="EMBL/GenBank/DDBJ databases">
        <title>Studying the diversity of plant-associated saprophytic bacteria and their role in host health and plant-pathogen interactions.</title>
        <authorList>
            <person name="Potnis N."/>
        </authorList>
    </citation>
    <scope>NUCLEOTIDE SEQUENCE</scope>
    <source>
        <strain evidence="2">F21</strain>
    </source>
</reference>